<name>A0AC35U3M2_9BILA</name>
<dbReference type="WBParaSite" id="RSKR_0000684100.1">
    <property type="protein sequence ID" value="RSKR_0000684100.1"/>
    <property type="gene ID" value="RSKR_0000684100"/>
</dbReference>
<evidence type="ECO:0000313" key="1">
    <source>
        <dbReference type="Proteomes" id="UP000095286"/>
    </source>
</evidence>
<reference evidence="2" key="1">
    <citation type="submission" date="2016-11" db="UniProtKB">
        <authorList>
            <consortium name="WormBaseParasite"/>
        </authorList>
    </citation>
    <scope>IDENTIFICATION</scope>
    <source>
        <strain evidence="2">KR3021</strain>
    </source>
</reference>
<evidence type="ECO:0000313" key="2">
    <source>
        <dbReference type="WBParaSite" id="RSKR_0000684100.1"/>
    </source>
</evidence>
<accession>A0AC35U3M2</accession>
<sequence length="372" mass="42921">MGNICGVEKNNKLSPLQVAVPVAKTEDEQNNNEDLQSNSNQTITAKNILKNQEESENDSALRILLLGSPESGKSTLMEQIRLLYNQEFKENELYQRKSFLYNNILESMRCILNHMKEHSISFGSEANQAKADIILDDFENIYGPFNAREYDCLESLWSDENVIQTYQMRARYNLNDSAGYFFDSLKRINDINFKPTPQDLIMAYSPTIGIQTLIFTAKHKSYQLIEYAGNKFDATKLKDIYEGIDAVFFCLAISEYDQIPISDPEITKLQFSLKMLDKVCECSRDQQVPLFVFLNETDVFQEKLDISPLGVHFDDYSGLTAKDAMLFMHELVEERCAMHGLKDLHSEYLCTFININESRQMLDKIFKKLKKL</sequence>
<dbReference type="Proteomes" id="UP000095286">
    <property type="component" value="Unplaced"/>
</dbReference>
<proteinExistence type="predicted"/>
<organism evidence="1 2">
    <name type="scientific">Rhabditophanes sp. KR3021</name>
    <dbReference type="NCBI Taxonomy" id="114890"/>
    <lineage>
        <taxon>Eukaryota</taxon>
        <taxon>Metazoa</taxon>
        <taxon>Ecdysozoa</taxon>
        <taxon>Nematoda</taxon>
        <taxon>Chromadorea</taxon>
        <taxon>Rhabditida</taxon>
        <taxon>Tylenchina</taxon>
        <taxon>Panagrolaimomorpha</taxon>
        <taxon>Strongyloidoidea</taxon>
        <taxon>Alloionematidae</taxon>
        <taxon>Rhabditophanes</taxon>
    </lineage>
</organism>
<protein>
    <submittedName>
        <fullName evidence="2">G-protein alpha subunit</fullName>
    </submittedName>
</protein>